<reference evidence="1" key="1">
    <citation type="submission" date="2022-07" db="EMBL/GenBank/DDBJ databases">
        <title>Phylogenomic reconstructions and comparative analyses of Kickxellomycotina fungi.</title>
        <authorList>
            <person name="Reynolds N.K."/>
            <person name="Stajich J.E."/>
            <person name="Barry K."/>
            <person name="Grigoriev I.V."/>
            <person name="Crous P."/>
            <person name="Smith M.E."/>
        </authorList>
    </citation>
    <scope>NUCLEOTIDE SEQUENCE</scope>
    <source>
        <strain evidence="1">CBS 190363</strain>
    </source>
</reference>
<keyword evidence="2" id="KW-1185">Reference proteome</keyword>
<dbReference type="Proteomes" id="UP001139981">
    <property type="component" value="Unassembled WGS sequence"/>
</dbReference>
<proteinExistence type="predicted"/>
<evidence type="ECO:0000313" key="1">
    <source>
        <dbReference type="EMBL" id="KAJ2889272.1"/>
    </source>
</evidence>
<feature type="non-terminal residue" evidence="1">
    <location>
        <position position="345"/>
    </location>
</feature>
<accession>A0ACC1LYC5</accession>
<comment type="caution">
    <text evidence="1">The sequence shown here is derived from an EMBL/GenBank/DDBJ whole genome shotgun (WGS) entry which is preliminary data.</text>
</comment>
<sequence>MALNGRRHSHVHTSSSIGQQQQHHQQQQHRAVGRETSWLRNNWTESETREVMEILVSEFLANEYCTGAYSKSHAPDARFANLSFMRPPRELYNKVQNLRQRFFTPHCYLLRWAHPKTDARSLKRAVKCLMNPKTRASIHGIFAVDAPTAPLHTFDLQSRIAVLGGGGVTDNGVAVKSVNYYCDIFRRQDPDLWATSVKAYEKFLSDPELQSTEVADDDSPTTSCSPRACPESKPRRRRQSANCRSSSNNNINDDCLRQHIPIGHYDPRGSMPSSLASSVMLETPSSSSILTDFGSDINSDDGSCDHVLISVAGHSWHKFLSQRNRWNSLGLSYSSKADWEKQEMV</sequence>
<evidence type="ECO:0000313" key="2">
    <source>
        <dbReference type="Proteomes" id="UP001139981"/>
    </source>
</evidence>
<gene>
    <name evidence="1" type="ORF">IWW38_004812</name>
</gene>
<protein>
    <submittedName>
        <fullName evidence="1">Uncharacterized protein</fullName>
    </submittedName>
</protein>
<organism evidence="1 2">
    <name type="scientific">Coemansia aciculifera</name>
    <dbReference type="NCBI Taxonomy" id="417176"/>
    <lineage>
        <taxon>Eukaryota</taxon>
        <taxon>Fungi</taxon>
        <taxon>Fungi incertae sedis</taxon>
        <taxon>Zoopagomycota</taxon>
        <taxon>Kickxellomycotina</taxon>
        <taxon>Kickxellomycetes</taxon>
        <taxon>Kickxellales</taxon>
        <taxon>Kickxellaceae</taxon>
        <taxon>Coemansia</taxon>
    </lineage>
</organism>
<dbReference type="EMBL" id="JANBVB010001922">
    <property type="protein sequence ID" value="KAJ2889272.1"/>
    <property type="molecule type" value="Genomic_DNA"/>
</dbReference>
<name>A0ACC1LYC5_9FUNG</name>